<feature type="signal peptide" evidence="2">
    <location>
        <begin position="1"/>
        <end position="24"/>
    </location>
</feature>
<dbReference type="AlphaFoldDB" id="A0A409VKQ8"/>
<evidence type="ECO:0008006" key="5">
    <source>
        <dbReference type="Google" id="ProtNLM"/>
    </source>
</evidence>
<evidence type="ECO:0000256" key="1">
    <source>
        <dbReference type="SAM" id="MobiDB-lite"/>
    </source>
</evidence>
<protein>
    <recommendedName>
        <fullName evidence="5">Secreted protein</fullName>
    </recommendedName>
</protein>
<keyword evidence="2" id="KW-0732">Signal</keyword>
<organism evidence="3 4">
    <name type="scientific">Gymnopilus dilepis</name>
    <dbReference type="NCBI Taxonomy" id="231916"/>
    <lineage>
        <taxon>Eukaryota</taxon>
        <taxon>Fungi</taxon>
        <taxon>Dikarya</taxon>
        <taxon>Basidiomycota</taxon>
        <taxon>Agaricomycotina</taxon>
        <taxon>Agaricomycetes</taxon>
        <taxon>Agaricomycetidae</taxon>
        <taxon>Agaricales</taxon>
        <taxon>Agaricineae</taxon>
        <taxon>Hymenogastraceae</taxon>
        <taxon>Gymnopilus</taxon>
    </lineage>
</organism>
<dbReference type="InParanoid" id="A0A409VKQ8"/>
<accession>A0A409VKQ8</accession>
<dbReference type="EMBL" id="NHYE01005621">
    <property type="protein sequence ID" value="PPQ66817.1"/>
    <property type="molecule type" value="Genomic_DNA"/>
</dbReference>
<dbReference type="Proteomes" id="UP000284706">
    <property type="component" value="Unassembled WGS sequence"/>
</dbReference>
<evidence type="ECO:0000256" key="2">
    <source>
        <dbReference type="SAM" id="SignalP"/>
    </source>
</evidence>
<evidence type="ECO:0000313" key="3">
    <source>
        <dbReference type="EMBL" id="PPQ66817.1"/>
    </source>
</evidence>
<sequence length="72" mass="7914">MLLELLLGGLYLVLLCTSLQVSHCHISREYSQTPGTDKLIASTLVSAERKPISGTSHGTYIPNHARGEHIER</sequence>
<feature type="chain" id="PRO_5019498416" description="Secreted protein" evidence="2">
    <location>
        <begin position="25"/>
        <end position="72"/>
    </location>
</feature>
<keyword evidence="4" id="KW-1185">Reference proteome</keyword>
<evidence type="ECO:0000313" key="4">
    <source>
        <dbReference type="Proteomes" id="UP000284706"/>
    </source>
</evidence>
<gene>
    <name evidence="3" type="ORF">CVT26_009664</name>
</gene>
<feature type="region of interest" description="Disordered" evidence="1">
    <location>
        <begin position="53"/>
        <end position="72"/>
    </location>
</feature>
<comment type="caution">
    <text evidence="3">The sequence shown here is derived from an EMBL/GenBank/DDBJ whole genome shotgun (WGS) entry which is preliminary data.</text>
</comment>
<name>A0A409VKQ8_9AGAR</name>
<proteinExistence type="predicted"/>
<reference evidence="3 4" key="1">
    <citation type="journal article" date="2018" name="Evol. Lett.">
        <title>Horizontal gene cluster transfer increased hallucinogenic mushroom diversity.</title>
        <authorList>
            <person name="Reynolds H.T."/>
            <person name="Vijayakumar V."/>
            <person name="Gluck-Thaler E."/>
            <person name="Korotkin H.B."/>
            <person name="Matheny P.B."/>
            <person name="Slot J.C."/>
        </authorList>
    </citation>
    <scope>NUCLEOTIDE SEQUENCE [LARGE SCALE GENOMIC DNA]</scope>
    <source>
        <strain evidence="3 4">SRW20</strain>
    </source>
</reference>